<dbReference type="InterPro" id="IPR058533">
    <property type="entry name" value="Cation_efflux_TM"/>
</dbReference>
<dbReference type="GO" id="GO:0016020">
    <property type="term" value="C:membrane"/>
    <property type="evidence" value="ECO:0007669"/>
    <property type="project" value="UniProtKB-SubCell"/>
</dbReference>
<reference evidence="10 11" key="1">
    <citation type="submission" date="2010-11" db="EMBL/GenBank/DDBJ databases">
        <title>The complete genome of Thermotoga thermarum DSM 5069.</title>
        <authorList>
            <consortium name="US DOE Joint Genome Institute (JGI-PGF)"/>
            <person name="Lucas S."/>
            <person name="Copeland A."/>
            <person name="Lapidus A."/>
            <person name="Bruce D."/>
            <person name="Goodwin L."/>
            <person name="Pitluck S."/>
            <person name="Kyrpides N."/>
            <person name="Mavromatis K."/>
            <person name="Ivanova N."/>
            <person name="Zeytun A."/>
            <person name="Brettin T."/>
            <person name="Detter J.C."/>
            <person name="Tapia R."/>
            <person name="Han C."/>
            <person name="Land M."/>
            <person name="Hauser L."/>
            <person name="Markowitz V."/>
            <person name="Cheng J.-F."/>
            <person name="Hugenholtz P."/>
            <person name="Woyke T."/>
            <person name="Wu D."/>
            <person name="Spring S."/>
            <person name="Schroeder M."/>
            <person name="Brambilla E."/>
            <person name="Klenk H.-P."/>
            <person name="Eisen J.A."/>
        </authorList>
    </citation>
    <scope>NUCLEOTIDE SEQUENCE [LARGE SCALE GENOMIC DNA]</scope>
    <source>
        <strain evidence="10 11">DSM 5069</strain>
    </source>
</reference>
<keyword evidence="4 7" id="KW-0812">Transmembrane</keyword>
<evidence type="ECO:0000256" key="4">
    <source>
        <dbReference type="ARBA" id="ARBA00022692"/>
    </source>
</evidence>
<accession>F7YX32</accession>
<evidence type="ECO:0000256" key="7">
    <source>
        <dbReference type="SAM" id="Phobius"/>
    </source>
</evidence>
<dbReference type="SUPFAM" id="SSF160240">
    <property type="entry name" value="Cation efflux protein cytoplasmic domain-like"/>
    <property type="match status" value="1"/>
</dbReference>
<dbReference type="PANTHER" id="PTHR43840">
    <property type="entry name" value="MITOCHONDRIAL METAL TRANSPORTER 1-RELATED"/>
    <property type="match status" value="1"/>
</dbReference>
<keyword evidence="11" id="KW-1185">Reference proteome</keyword>
<dbReference type="eggNOG" id="COG0053">
    <property type="taxonomic scope" value="Bacteria"/>
</dbReference>
<dbReference type="STRING" id="688269.Theth_0658"/>
<feature type="domain" description="Cation efflux protein transmembrane" evidence="8">
    <location>
        <begin position="13"/>
        <end position="206"/>
    </location>
</feature>
<name>F7YX32_9THEM</name>
<evidence type="ECO:0000259" key="8">
    <source>
        <dbReference type="Pfam" id="PF01545"/>
    </source>
</evidence>
<dbReference type="InterPro" id="IPR050291">
    <property type="entry name" value="CDF_Transporter"/>
</dbReference>
<dbReference type="Gene3D" id="3.30.70.1350">
    <property type="entry name" value="Cation efflux protein, cytoplasmic domain"/>
    <property type="match status" value="1"/>
</dbReference>
<dbReference type="InterPro" id="IPR027469">
    <property type="entry name" value="Cation_efflux_TMD_sf"/>
</dbReference>
<dbReference type="PANTHER" id="PTHR43840:SF50">
    <property type="entry name" value="MANGANESE EFFLUX SYSTEM PROTEIN MNES"/>
    <property type="match status" value="1"/>
</dbReference>
<evidence type="ECO:0000256" key="6">
    <source>
        <dbReference type="ARBA" id="ARBA00023136"/>
    </source>
</evidence>
<dbReference type="InterPro" id="IPR036837">
    <property type="entry name" value="Cation_efflux_CTD_sf"/>
</dbReference>
<dbReference type="SUPFAM" id="SSF161111">
    <property type="entry name" value="Cation efflux protein transmembrane domain-like"/>
    <property type="match status" value="1"/>
</dbReference>
<protein>
    <submittedName>
        <fullName evidence="10">Cation diffusion facilitator family transporter</fullName>
    </submittedName>
</protein>
<evidence type="ECO:0000313" key="10">
    <source>
        <dbReference type="EMBL" id="AEH50745.1"/>
    </source>
</evidence>
<proteinExistence type="inferred from homology"/>
<keyword evidence="6 7" id="KW-0472">Membrane</keyword>
<evidence type="ECO:0000313" key="11">
    <source>
        <dbReference type="Proteomes" id="UP000006804"/>
    </source>
</evidence>
<keyword evidence="5 7" id="KW-1133">Transmembrane helix</keyword>
<evidence type="ECO:0000256" key="2">
    <source>
        <dbReference type="ARBA" id="ARBA00008114"/>
    </source>
</evidence>
<feature type="transmembrane region" description="Helical" evidence="7">
    <location>
        <begin position="175"/>
        <end position="198"/>
    </location>
</feature>
<dbReference type="Pfam" id="PF01545">
    <property type="entry name" value="Cation_efflux"/>
    <property type="match status" value="1"/>
</dbReference>
<dbReference type="Gene3D" id="1.20.1510.10">
    <property type="entry name" value="Cation efflux protein transmembrane domain"/>
    <property type="match status" value="1"/>
</dbReference>
<organism evidence="10 11">
    <name type="scientific">Pseudothermotoga thermarum DSM 5069</name>
    <dbReference type="NCBI Taxonomy" id="688269"/>
    <lineage>
        <taxon>Bacteria</taxon>
        <taxon>Thermotogati</taxon>
        <taxon>Thermotogota</taxon>
        <taxon>Thermotogae</taxon>
        <taxon>Thermotogales</taxon>
        <taxon>Thermotogaceae</taxon>
        <taxon>Pseudothermotoga</taxon>
    </lineage>
</organism>
<dbReference type="NCBIfam" id="TIGR01297">
    <property type="entry name" value="CDF"/>
    <property type="match status" value="1"/>
</dbReference>
<dbReference type="InterPro" id="IPR002524">
    <property type="entry name" value="Cation_efflux"/>
</dbReference>
<feature type="transmembrane region" description="Helical" evidence="7">
    <location>
        <begin position="12"/>
        <end position="33"/>
    </location>
</feature>
<evidence type="ECO:0000256" key="1">
    <source>
        <dbReference type="ARBA" id="ARBA00004141"/>
    </source>
</evidence>
<evidence type="ECO:0000256" key="5">
    <source>
        <dbReference type="ARBA" id="ARBA00022989"/>
    </source>
</evidence>
<dbReference type="AlphaFoldDB" id="F7YX32"/>
<evidence type="ECO:0000256" key="3">
    <source>
        <dbReference type="ARBA" id="ARBA00022448"/>
    </source>
</evidence>
<dbReference type="FunFam" id="1.20.1510.10:FF:000006">
    <property type="entry name" value="Divalent cation efflux transporter"/>
    <property type="match status" value="1"/>
</dbReference>
<feature type="transmembrane region" description="Helical" evidence="7">
    <location>
        <begin position="80"/>
        <end position="100"/>
    </location>
</feature>
<dbReference type="Proteomes" id="UP000006804">
    <property type="component" value="Chromosome"/>
</dbReference>
<dbReference type="PATRIC" id="fig|688269.3.peg.681"/>
<feature type="domain" description="Cation efflux protein cytoplasmic" evidence="9">
    <location>
        <begin position="213"/>
        <end position="287"/>
    </location>
</feature>
<comment type="subcellular location">
    <subcellularLocation>
        <location evidence="1">Membrane</location>
        <topology evidence="1">Multi-pass membrane protein</topology>
    </subcellularLocation>
</comment>
<feature type="transmembrane region" description="Helical" evidence="7">
    <location>
        <begin position="112"/>
        <end position="133"/>
    </location>
</feature>
<dbReference type="EMBL" id="CP002351">
    <property type="protein sequence ID" value="AEH50745.1"/>
    <property type="molecule type" value="Genomic_DNA"/>
</dbReference>
<dbReference type="HOGENOM" id="CLU_013430_3_6_0"/>
<keyword evidence="3" id="KW-0813">Transport</keyword>
<dbReference type="Pfam" id="PF16916">
    <property type="entry name" value="ZT_dimer"/>
    <property type="match status" value="1"/>
</dbReference>
<dbReference type="GO" id="GO:0008324">
    <property type="term" value="F:monoatomic cation transmembrane transporter activity"/>
    <property type="evidence" value="ECO:0007669"/>
    <property type="project" value="InterPro"/>
</dbReference>
<gene>
    <name evidence="10" type="ORF">Theth_0658</name>
</gene>
<dbReference type="RefSeq" id="WP_013931968.1">
    <property type="nucleotide sequence ID" value="NC_015707.1"/>
</dbReference>
<sequence length="313" mass="34476" precursor="true">MNEREKISVRAALIGVLANGLLSAAKILVGLIFKSNAVLADGVDTGTDVFTSFATLISSKVSSKPPDKTHPYGHERIEAVVAKIVSFIIFYAGLSLLISSSKRLILGEHSHVIGFLPLVVSAISVTVKTWLFLYKYSVGKKIKSSAFIADALNMRNDILISSTVFLGVLLSKFGLVWVDSVVALLVSIFIIRTAFAIFKETSYELMDGMINLDIYKDIFEAVKTVEGAANPHKVRVRQVGYKYYVDLDIEVDENITVKEGHEIATTVKRAIIEQNDRVADVMVHVEPKGNVEQEAFGLDEEVLKGGKERDNQR</sequence>
<comment type="similarity">
    <text evidence="2">Belongs to the cation diffusion facilitator (CDF) transporter (TC 2.A.4) family.</text>
</comment>
<evidence type="ECO:0000259" key="9">
    <source>
        <dbReference type="Pfam" id="PF16916"/>
    </source>
</evidence>
<dbReference type="KEGG" id="tta:Theth_0658"/>
<dbReference type="InterPro" id="IPR027470">
    <property type="entry name" value="Cation_efflux_CTD"/>
</dbReference>